<dbReference type="AlphaFoldDB" id="A0A2N7VVC9"/>
<evidence type="ECO:0000313" key="1">
    <source>
        <dbReference type="EMBL" id="PMS21107.1"/>
    </source>
</evidence>
<comment type="caution">
    <text evidence="1">The sequence shown here is derived from an EMBL/GenBank/DDBJ whole genome shotgun (WGS) entry which is preliminary data.</text>
</comment>
<sequence>MRDDLHKTVPLSRSWGRVLRRLSKDRWSPQELAPLIVATVQRDLAIGDDTGLQALDNVLSESCADLFDDGNEKMQLALHRIQDSPLSVAARTTCEIALGVLATDGMSESFRSLVTRAVGEQHARDEFEHIVSRVTATHDMAEGRQVRRLLEQAFALCDFSIIVGRLPRRASKSLDELLATELPLGA</sequence>
<protein>
    <submittedName>
        <fullName evidence="1">Uncharacterized protein</fullName>
    </submittedName>
</protein>
<keyword evidence="2" id="KW-1185">Reference proteome</keyword>
<dbReference type="Proteomes" id="UP000235616">
    <property type="component" value="Unassembled WGS sequence"/>
</dbReference>
<reference evidence="1 2" key="1">
    <citation type="submission" date="2018-01" db="EMBL/GenBank/DDBJ databases">
        <title>Whole genome analyses suggest that Burkholderia sensu lato contains two further novel genera in the rhizoxinica-symbiotica group Mycetohabitans gen. nov., and Trinickia gen. nov.: implications for the evolution of diazotrophy and nodulation in the Burkholderiaceae.</title>
        <authorList>
            <person name="Estrada-de los Santos P."/>
            <person name="Palmer M."/>
            <person name="Chavez-Ramirez B."/>
            <person name="Beukes C."/>
            <person name="Steenkamp E.T."/>
            <person name="Hirsch A.M."/>
            <person name="Manyaka P."/>
            <person name="Maluk M."/>
            <person name="Lafos M."/>
            <person name="Crook M."/>
            <person name="Gross E."/>
            <person name="Simon M.F."/>
            <person name="Bueno dos Reis Junior F."/>
            <person name="Poole P.S."/>
            <person name="Venter S.N."/>
            <person name="James E.K."/>
        </authorList>
    </citation>
    <scope>NUCLEOTIDE SEQUENCE [LARGE SCALE GENOMIC DNA]</scope>
    <source>
        <strain evidence="1 2">GIMN1.004</strain>
    </source>
</reference>
<gene>
    <name evidence="1" type="ORF">C0Z18_07865</name>
</gene>
<evidence type="ECO:0000313" key="2">
    <source>
        <dbReference type="Proteomes" id="UP000235616"/>
    </source>
</evidence>
<dbReference type="OrthoDB" id="9151399at2"/>
<dbReference type="EMBL" id="PNYA01000006">
    <property type="protein sequence ID" value="PMS21107.1"/>
    <property type="molecule type" value="Genomic_DNA"/>
</dbReference>
<proteinExistence type="predicted"/>
<accession>A0A2N7VVC9</accession>
<dbReference type="RefSeq" id="WP_102644848.1">
    <property type="nucleotide sequence ID" value="NZ_PNYA01000006.1"/>
</dbReference>
<name>A0A2N7VVC9_9BURK</name>
<organism evidence="1 2">
    <name type="scientific">Trinickia dabaoshanensis</name>
    <dbReference type="NCBI Taxonomy" id="564714"/>
    <lineage>
        <taxon>Bacteria</taxon>
        <taxon>Pseudomonadati</taxon>
        <taxon>Pseudomonadota</taxon>
        <taxon>Betaproteobacteria</taxon>
        <taxon>Burkholderiales</taxon>
        <taxon>Burkholderiaceae</taxon>
        <taxon>Trinickia</taxon>
    </lineage>
</organism>